<dbReference type="Gene3D" id="3.30.540.10">
    <property type="entry name" value="Fructose-1,6-Bisphosphatase, subunit A, domain 1"/>
    <property type="match status" value="1"/>
</dbReference>
<gene>
    <name evidence="2" type="ORF">IMZ28_04230</name>
</gene>
<dbReference type="InterPro" id="IPR000760">
    <property type="entry name" value="Inositol_monophosphatase-like"/>
</dbReference>
<dbReference type="PRINTS" id="PR00377">
    <property type="entry name" value="IMPHPHTASES"/>
</dbReference>
<reference evidence="2 3" key="1">
    <citation type="submission" date="2020-10" db="EMBL/GenBank/DDBJ databases">
        <title>The genome of sulfurovum sp.</title>
        <authorList>
            <person name="Xie S."/>
            <person name="Shao Z."/>
            <person name="Jiang L."/>
        </authorList>
    </citation>
    <scope>NUCLEOTIDE SEQUENCE [LARGE SCALE GENOMIC DNA]</scope>
    <source>
        <strain evidence="2 3">ST-419</strain>
    </source>
</reference>
<accession>A0A7M1S699</accession>
<dbReference type="KEGG" id="sinu:IMZ28_04230"/>
<feature type="binding site" evidence="1">
    <location>
        <position position="79"/>
    </location>
    <ligand>
        <name>Mg(2+)</name>
        <dbReference type="ChEBI" id="CHEBI:18420"/>
        <label>1</label>
        <note>catalytic</note>
    </ligand>
</feature>
<keyword evidence="3" id="KW-1185">Reference proteome</keyword>
<feature type="binding site" evidence="1">
    <location>
        <position position="81"/>
    </location>
    <ligand>
        <name>Mg(2+)</name>
        <dbReference type="ChEBI" id="CHEBI:18420"/>
        <label>1</label>
        <note>catalytic</note>
    </ligand>
</feature>
<dbReference type="Pfam" id="PF00459">
    <property type="entry name" value="Inositol_P"/>
    <property type="match status" value="1"/>
</dbReference>
<feature type="binding site" evidence="1">
    <location>
        <position position="82"/>
    </location>
    <ligand>
        <name>Mg(2+)</name>
        <dbReference type="ChEBI" id="CHEBI:18420"/>
        <label>1</label>
        <note>catalytic</note>
    </ligand>
</feature>
<dbReference type="RefSeq" id="WP_197549503.1">
    <property type="nucleotide sequence ID" value="NZ_CP063164.1"/>
</dbReference>
<feature type="binding site" evidence="1">
    <location>
        <position position="202"/>
    </location>
    <ligand>
        <name>Mg(2+)</name>
        <dbReference type="ChEBI" id="CHEBI:18420"/>
        <label>1</label>
        <note>catalytic</note>
    </ligand>
</feature>
<dbReference type="SUPFAM" id="SSF56655">
    <property type="entry name" value="Carbohydrate phosphatase"/>
    <property type="match status" value="1"/>
</dbReference>
<sequence length="253" mass="27521">MSQFIEACIRANEEIAAALQNSFDDTWFEKTEIGAGGDVSSRLDLFAESVFVKHLSHFGQIESEESGLIGEGDVKIIIDPLDGSSNALSLFPYYGTSVARVNARGILDAAVVCNLANGDIFVKTVQNKTRQGKLFSADFQDPKTVPGSEIGLFEKAYANSALIAMMDAEGLKFRAPGAIALSLAYAQTVNFVLFVGPFRIYDFAAGLALCEGLEVIVEQDYVIVSKDIDTVKKLEEMIKKTRSLEKEEVKNGI</sequence>
<keyword evidence="1" id="KW-0460">Magnesium</keyword>
<organism evidence="2 3">
    <name type="scientific">Sulfurovum indicum</name>
    <dbReference type="NCBI Taxonomy" id="2779528"/>
    <lineage>
        <taxon>Bacteria</taxon>
        <taxon>Pseudomonadati</taxon>
        <taxon>Campylobacterota</taxon>
        <taxon>Epsilonproteobacteria</taxon>
        <taxon>Campylobacterales</taxon>
        <taxon>Sulfurovaceae</taxon>
        <taxon>Sulfurovum</taxon>
    </lineage>
</organism>
<dbReference type="AlphaFoldDB" id="A0A7M1S699"/>
<dbReference type="Proteomes" id="UP000595074">
    <property type="component" value="Chromosome"/>
</dbReference>
<dbReference type="EMBL" id="CP063164">
    <property type="protein sequence ID" value="QOR62684.1"/>
    <property type="molecule type" value="Genomic_DNA"/>
</dbReference>
<feature type="binding site" evidence="1">
    <location>
        <position position="64"/>
    </location>
    <ligand>
        <name>Mg(2+)</name>
        <dbReference type="ChEBI" id="CHEBI:18420"/>
        <label>1</label>
        <note>catalytic</note>
    </ligand>
</feature>
<protein>
    <submittedName>
        <fullName evidence="2">Inositol monophosphatase</fullName>
    </submittedName>
</protein>
<evidence type="ECO:0000313" key="2">
    <source>
        <dbReference type="EMBL" id="QOR62684.1"/>
    </source>
</evidence>
<evidence type="ECO:0000256" key="1">
    <source>
        <dbReference type="PIRSR" id="PIRSR600760-2"/>
    </source>
</evidence>
<keyword evidence="1" id="KW-0479">Metal-binding</keyword>
<proteinExistence type="predicted"/>
<evidence type="ECO:0000313" key="3">
    <source>
        <dbReference type="Proteomes" id="UP000595074"/>
    </source>
</evidence>
<comment type="cofactor">
    <cofactor evidence="1">
        <name>Mg(2+)</name>
        <dbReference type="ChEBI" id="CHEBI:18420"/>
    </cofactor>
</comment>
<dbReference type="GO" id="GO:0046872">
    <property type="term" value="F:metal ion binding"/>
    <property type="evidence" value="ECO:0007669"/>
    <property type="project" value="UniProtKB-KW"/>
</dbReference>
<name>A0A7M1S699_9BACT</name>